<dbReference type="RefSeq" id="WP_103322855.1">
    <property type="nucleotide sequence ID" value="NZ_CP069486.1"/>
</dbReference>
<name>A0ABX7HES8_9STAP</name>
<reference evidence="1 2" key="1">
    <citation type="submission" date="2021-02" db="EMBL/GenBank/DDBJ databases">
        <title>FDA dAtabase for Regulatory Grade micrObial Sequences (FDA-ARGOS): Supporting development and validation of Infectious Disease Dx tests.</title>
        <authorList>
            <person name="Sproer C."/>
            <person name="Gronow S."/>
            <person name="Severitt S."/>
            <person name="Schroder I."/>
            <person name="Tallon L."/>
            <person name="Sadzewicz L."/>
            <person name="Zhao X."/>
            <person name="Boylan J."/>
            <person name="Ott S."/>
            <person name="Bowen H."/>
            <person name="Vavikolanu K."/>
            <person name="Mehta A."/>
            <person name="Aluvathingal J."/>
            <person name="Nadendla S."/>
            <person name="Lowell S."/>
            <person name="Myers T."/>
            <person name="Yan Y."/>
            <person name="Sichtig H."/>
        </authorList>
    </citation>
    <scope>NUCLEOTIDE SEQUENCE [LARGE SCALE GENOMIC DNA]</scope>
    <source>
        <strain evidence="1 2">FDAARGOS_1207</strain>
    </source>
</reference>
<protein>
    <submittedName>
        <fullName evidence="1">Uncharacterized protein</fullName>
    </submittedName>
</protein>
<dbReference type="Proteomes" id="UP000627155">
    <property type="component" value="Chromosome"/>
</dbReference>
<accession>A0ABX7HES8</accession>
<proteinExistence type="predicted"/>
<evidence type="ECO:0000313" key="2">
    <source>
        <dbReference type="Proteomes" id="UP000627155"/>
    </source>
</evidence>
<keyword evidence="2" id="KW-1185">Reference proteome</keyword>
<sequence length="61" mass="7156">MAKFKVLKEYKDKKLNKIVKAGEEIDITVKRADEINEALKSHDGPFVERVEEPKEKKLSKW</sequence>
<gene>
    <name evidence="1" type="ORF">I6J37_00020</name>
</gene>
<organism evidence="1 2">
    <name type="scientific">Mammaliicoccus vitulinus</name>
    <dbReference type="NCBI Taxonomy" id="71237"/>
    <lineage>
        <taxon>Bacteria</taxon>
        <taxon>Bacillati</taxon>
        <taxon>Bacillota</taxon>
        <taxon>Bacilli</taxon>
        <taxon>Bacillales</taxon>
        <taxon>Staphylococcaceae</taxon>
        <taxon>Mammaliicoccus</taxon>
    </lineage>
</organism>
<evidence type="ECO:0000313" key="1">
    <source>
        <dbReference type="EMBL" id="QRO85130.1"/>
    </source>
</evidence>
<dbReference type="EMBL" id="CP069486">
    <property type="protein sequence ID" value="QRO85130.1"/>
    <property type="molecule type" value="Genomic_DNA"/>
</dbReference>